<accession>A0ABM9HEJ3</accession>
<gene>
    <name evidence="1" type="ORF">NSPWAT_1646</name>
</gene>
<protein>
    <recommendedName>
        <fullName evidence="3">Metal-binding protein</fullName>
    </recommendedName>
</protein>
<dbReference type="EMBL" id="OX336137">
    <property type="protein sequence ID" value="CAI2718505.1"/>
    <property type="molecule type" value="Genomic_DNA"/>
</dbReference>
<dbReference type="Pfam" id="PF10050">
    <property type="entry name" value="DUF2284"/>
    <property type="match status" value="1"/>
</dbReference>
<name>A0ABM9HEJ3_9BACT</name>
<reference evidence="1 2" key="1">
    <citation type="submission" date="2022-09" db="EMBL/GenBank/DDBJ databases">
        <authorList>
            <person name="Kop L."/>
        </authorList>
    </citation>
    <scope>NUCLEOTIDE SEQUENCE [LARGE SCALE GENOMIC DNA]</scope>
    <source>
        <strain evidence="1 2">347</strain>
    </source>
</reference>
<keyword evidence="2" id="KW-1185">Reference proteome</keyword>
<dbReference type="Proteomes" id="UP001157733">
    <property type="component" value="Chromosome"/>
</dbReference>
<sequence length="181" mass="20471">MISDLPNLKRLPTQRIASHQVIQEAEDLGSVKVKVIAIPEIALANWVRLRCQFECSYFNQRFTCPTFTPTPDEMNDILMDYNRALVVEAPSSEDVHRLILSLETRLREKGFFKAFGLDGLPCNLCEVCTIETRCQHPDKARPTMQACGIDVSQTLLNIGWDFAVKFQPCTEGHTIGMVLLD</sequence>
<dbReference type="InterPro" id="IPR019271">
    <property type="entry name" value="DUF2284_metal-binding"/>
</dbReference>
<organism evidence="1 2">
    <name type="scientific">Nitrospina watsonii</name>
    <dbReference type="NCBI Taxonomy" id="1323948"/>
    <lineage>
        <taxon>Bacteria</taxon>
        <taxon>Pseudomonadati</taxon>
        <taxon>Nitrospinota/Tectimicrobiota group</taxon>
        <taxon>Nitrospinota</taxon>
        <taxon>Nitrospinia</taxon>
        <taxon>Nitrospinales</taxon>
        <taxon>Nitrospinaceae</taxon>
        <taxon>Nitrospina</taxon>
    </lineage>
</organism>
<evidence type="ECO:0000313" key="2">
    <source>
        <dbReference type="Proteomes" id="UP001157733"/>
    </source>
</evidence>
<dbReference type="RefSeq" id="WP_282011400.1">
    <property type="nucleotide sequence ID" value="NZ_OX336137.1"/>
</dbReference>
<proteinExistence type="predicted"/>
<evidence type="ECO:0008006" key="3">
    <source>
        <dbReference type="Google" id="ProtNLM"/>
    </source>
</evidence>
<evidence type="ECO:0000313" key="1">
    <source>
        <dbReference type="EMBL" id="CAI2718505.1"/>
    </source>
</evidence>